<evidence type="ECO:0000259" key="2">
    <source>
        <dbReference type="Pfam" id="PF13086"/>
    </source>
</evidence>
<dbReference type="Gene3D" id="3.40.960.10">
    <property type="entry name" value="VSR Endonuclease"/>
    <property type="match status" value="1"/>
</dbReference>
<gene>
    <name evidence="5" type="ORF">EV03_0014</name>
</gene>
<dbReference type="InterPro" id="IPR049468">
    <property type="entry name" value="Restrct_endonuc-II-like_dom"/>
</dbReference>
<dbReference type="Pfam" id="PF13086">
    <property type="entry name" value="AAA_11"/>
    <property type="match status" value="2"/>
</dbReference>
<dbReference type="InterPro" id="IPR011335">
    <property type="entry name" value="Restrct_endonuc-II-like"/>
</dbReference>
<organism evidence="5 6">
    <name type="scientific">Prochlorococcus marinus str. PAC1</name>
    <dbReference type="NCBI Taxonomy" id="59924"/>
    <lineage>
        <taxon>Bacteria</taxon>
        <taxon>Bacillati</taxon>
        <taxon>Cyanobacteriota</taxon>
        <taxon>Cyanophyceae</taxon>
        <taxon>Synechococcales</taxon>
        <taxon>Prochlorococcaceae</taxon>
        <taxon>Prochlorococcus</taxon>
    </lineage>
</organism>
<proteinExistence type="predicted"/>
<dbReference type="Gene3D" id="3.40.50.300">
    <property type="entry name" value="P-loop containing nucleotide triphosphate hydrolases"/>
    <property type="match status" value="3"/>
</dbReference>
<feature type="domain" description="DNA2/NAM7 helicase helicase" evidence="2">
    <location>
        <begin position="749"/>
        <end position="853"/>
    </location>
</feature>
<dbReference type="RefSeq" id="WP_036904042.1">
    <property type="nucleotide sequence ID" value="NZ_CP138967.1"/>
</dbReference>
<dbReference type="InterPro" id="IPR045055">
    <property type="entry name" value="DNA2/NAM7-like"/>
</dbReference>
<dbReference type="FunFam" id="3.40.960.10:FF:000002">
    <property type="entry name" value="DNA helicase related protein"/>
    <property type="match status" value="1"/>
</dbReference>
<dbReference type="GO" id="GO:0004386">
    <property type="term" value="F:helicase activity"/>
    <property type="evidence" value="ECO:0007669"/>
    <property type="project" value="UniProtKB-KW"/>
</dbReference>
<dbReference type="SUPFAM" id="SSF52540">
    <property type="entry name" value="P-loop containing nucleoside triphosphate hydrolases"/>
    <property type="match status" value="1"/>
</dbReference>
<evidence type="ECO:0000256" key="1">
    <source>
        <dbReference type="SAM" id="MobiDB-lite"/>
    </source>
</evidence>
<dbReference type="InterPro" id="IPR041677">
    <property type="entry name" value="DNA2/NAM7_AAA_11"/>
</dbReference>
<feature type="region of interest" description="Disordered" evidence="1">
    <location>
        <begin position="850"/>
        <end position="880"/>
    </location>
</feature>
<feature type="compositionally biased region" description="Acidic residues" evidence="1">
    <location>
        <begin position="861"/>
        <end position="877"/>
    </location>
</feature>
<feature type="domain" description="DNA2/NAM7 helicase helicase" evidence="2">
    <location>
        <begin position="256"/>
        <end position="363"/>
    </location>
</feature>
<dbReference type="EMBL" id="JNAX01000001">
    <property type="protein sequence ID" value="KGG22497.1"/>
    <property type="molecule type" value="Genomic_DNA"/>
</dbReference>
<feature type="domain" description="Restriction endonuclease type II-like" evidence="4">
    <location>
        <begin position="1132"/>
        <end position="1223"/>
    </location>
</feature>
<keyword evidence="5" id="KW-0378">Hydrolase</keyword>
<dbReference type="InterPro" id="IPR041679">
    <property type="entry name" value="DNA2/NAM7-like_C"/>
</dbReference>
<sequence length="1245" mass="139828">MELADQYRAWAEELVDLTAKNDLLNFAPTKTTTIYPLDDAVDRLLKGESLLLSEISDFTDEVNIKASRAVISKSKENLDQYGLKTLKLASGFASWNSDLLSNTNAPVLTYPLLIENPNSQFKNIKVSIESELPELNKVLLLHLKLRMGINIDNELIEEAEEEGPNEVIKIFKGLCPPELSLELEDGYAIKNLRYRNLSMVGDLLEAANSGLENDLISAIAGDSSAQQKLASKVVKVPKNEPDYVLPENEFLVLDADSSQQWAINSALKGQDLVIEGPPGTGKSQTIANLIASFMAIGKNVLFVAEKRAAIDAVKKRIDLVGLSDCFLDLHSADQFRKNPSEPFLEDLKALSSIPNIDCQVNQQDLSKSRQTLVTRSNEITELNEPWNCSYLDVVKLAIGSRGFVGEPFRINSSEVRQLKPDKFEDIKRSINEVFNLSGQQLLAPDFPLSTKIREGSIRSLTEVQTIRKASEVLLESLEVVLSWISKTKVNTQDALDTPSKVKLVSDHIDEVNATEVVDIESPQIIHDEELRIVGRVLKKNLIFRWFSFITDKEYRELLSKVKKNISKGNKFSAINLRGSIKTLSSKNHLIDIGINPIRATRPEELTSCLKEIRKTTSTLNQYLNELVGMDSELFQIKDISDKLEAHRNKIPLAVSIGEELSLLSELGLSETGIKDQVINDLSIPSQDPENIYKKIISAWANDVEEELRLSKRALTFDREYLDRTVNTFRESDETHISTTGKRIRALIADRAYEISQNFPQQAQKIRTEAAKRRRRLPARKLFASVPELLKSLKPCWAMNPLAVSQLLPRDEPYFDVVIFDEASQIETVQGISAILRGKQTIVAGDSKQLSPTQSSFFASSDDSDESATLNSEEEEDAFNAAKETESLLEAVKIALPPVIGTKTLQWHYRSEDERLIAFSNKHQNLYNSKLITAPSTSTEAPFGFHQVEGSLSEITGKSPKAEVQKTVELVIDHLTNKPNQSLAVIAFGSVHARNIEKQFYKVIGENSDIRLAPDDRPEEKFIIRHLETIQGDERDAIILSTGYGPKAIGKLRNDFGVLNRSENEFGLRRLNVAITRARKRVDVVTTIKPYEYDDNQLTNVGAKGLIQYLRFVQSGGLDLGDLAVNKIPMNEFEQDIFDALTHKGIGLVPQYGVSGYRLDFAVQHPDEKGRFVLALEADGASYHSSDTARDRDRIRQNHLERLGWKFHRIWSTDWFLNKKQELELAVMNIEQAIRSRTFVNPPDPE</sequence>
<name>A0A0A2CAD8_PROMR</name>
<dbReference type="InterPro" id="IPR027417">
    <property type="entry name" value="P-loop_NTPase"/>
</dbReference>
<protein>
    <submittedName>
        <fullName evidence="5">DNA helicase related protein</fullName>
    </submittedName>
</protein>
<keyword evidence="5" id="KW-0547">Nucleotide-binding</keyword>
<dbReference type="SUPFAM" id="SSF52980">
    <property type="entry name" value="Restriction endonuclease-like"/>
    <property type="match status" value="1"/>
</dbReference>
<keyword evidence="5" id="KW-0347">Helicase</keyword>
<evidence type="ECO:0000259" key="4">
    <source>
        <dbReference type="Pfam" id="PF18741"/>
    </source>
</evidence>
<evidence type="ECO:0000313" key="5">
    <source>
        <dbReference type="EMBL" id="KGG22497.1"/>
    </source>
</evidence>
<dbReference type="AlphaFoldDB" id="A0A0A2CAD8"/>
<comment type="caution">
    <text evidence="5">The sequence shown here is derived from an EMBL/GenBank/DDBJ whole genome shotgun (WGS) entry which is preliminary data.</text>
</comment>
<feature type="domain" description="DNA2/NAM7 helicase-like C-terminal" evidence="3">
    <location>
        <begin position="915"/>
        <end position="1085"/>
    </location>
</feature>
<dbReference type="PANTHER" id="PTHR10887">
    <property type="entry name" value="DNA2/NAM7 HELICASE FAMILY"/>
    <property type="match status" value="1"/>
</dbReference>
<evidence type="ECO:0000259" key="3">
    <source>
        <dbReference type="Pfam" id="PF13087"/>
    </source>
</evidence>
<keyword evidence="5" id="KW-0067">ATP-binding</keyword>
<evidence type="ECO:0000313" key="6">
    <source>
        <dbReference type="Proteomes" id="UP000030392"/>
    </source>
</evidence>
<accession>A0A0A2CAD8</accession>
<dbReference type="Pfam" id="PF18741">
    <property type="entry name" value="MTES_1575"/>
    <property type="match status" value="1"/>
</dbReference>
<dbReference type="Pfam" id="PF13087">
    <property type="entry name" value="AAA_12"/>
    <property type="match status" value="1"/>
</dbReference>
<dbReference type="PANTHER" id="PTHR10887:SF530">
    <property type="entry name" value="SUPERFAMILY I DNA HELICASES"/>
    <property type="match status" value="1"/>
</dbReference>
<dbReference type="Proteomes" id="UP000030392">
    <property type="component" value="Unassembled WGS sequence"/>
</dbReference>
<reference evidence="6" key="1">
    <citation type="journal article" date="2014" name="Sci. Data">
        <title>Genomes of diverse isolates of the marine cyanobacterium Prochlorococcus.</title>
        <authorList>
            <person name="Biller S."/>
            <person name="Berube P."/>
            <person name="Thompson J."/>
            <person name="Kelly L."/>
            <person name="Roggensack S."/>
            <person name="Awad L."/>
            <person name="Roache-Johnson K."/>
            <person name="Ding H."/>
            <person name="Giovannoni S.J."/>
            <person name="Moore L.R."/>
            <person name="Chisholm S.W."/>
        </authorList>
    </citation>
    <scope>NUCLEOTIDE SEQUENCE [LARGE SCALE GENOMIC DNA]</scope>
    <source>
        <strain evidence="6">PAC1</strain>
    </source>
</reference>